<evidence type="ECO:0000313" key="3">
    <source>
        <dbReference type="Proteomes" id="UP000666240"/>
    </source>
</evidence>
<dbReference type="PANTHER" id="PTHR43812">
    <property type="entry name" value="BLR2425 PROTEIN"/>
    <property type="match status" value="1"/>
</dbReference>
<name>A0A8J7R1T3_9HYPH</name>
<comment type="caution">
    <text evidence="2">The sequence shown here is derived from an EMBL/GenBank/DDBJ whole genome shotgun (WGS) entry which is preliminary data.</text>
</comment>
<evidence type="ECO:0000259" key="1">
    <source>
        <dbReference type="SMART" id="SM00903"/>
    </source>
</evidence>
<evidence type="ECO:0000313" key="2">
    <source>
        <dbReference type="EMBL" id="MBP0439862.1"/>
    </source>
</evidence>
<dbReference type="AlphaFoldDB" id="A0A8J7R1T3"/>
<keyword evidence="3" id="KW-1185">Reference proteome</keyword>
<dbReference type="GO" id="GO:0010181">
    <property type="term" value="F:FMN binding"/>
    <property type="evidence" value="ECO:0007669"/>
    <property type="project" value="InterPro"/>
</dbReference>
<gene>
    <name evidence="2" type="ORF">J5Y06_14480</name>
</gene>
<dbReference type="InterPro" id="IPR002563">
    <property type="entry name" value="Flavin_Rdtase-like_dom"/>
</dbReference>
<dbReference type="SMART" id="SM00903">
    <property type="entry name" value="Flavin_Reduct"/>
    <property type="match status" value="1"/>
</dbReference>
<protein>
    <submittedName>
        <fullName evidence="2">Flavin reductase family protein</fullName>
    </submittedName>
</protein>
<dbReference type="EMBL" id="JAGIYY010000004">
    <property type="protein sequence ID" value="MBP0439862.1"/>
    <property type="molecule type" value="Genomic_DNA"/>
</dbReference>
<accession>A0A8J7R1T3</accession>
<organism evidence="2 3">
    <name type="scientific">Tianweitania sediminis</name>
    <dbReference type="NCBI Taxonomy" id="1502156"/>
    <lineage>
        <taxon>Bacteria</taxon>
        <taxon>Pseudomonadati</taxon>
        <taxon>Pseudomonadota</taxon>
        <taxon>Alphaproteobacteria</taxon>
        <taxon>Hyphomicrobiales</taxon>
        <taxon>Phyllobacteriaceae</taxon>
        <taxon>Tianweitania</taxon>
    </lineage>
</organism>
<dbReference type="Pfam" id="PF01613">
    <property type="entry name" value="Flavin_Reduct"/>
    <property type="match status" value="1"/>
</dbReference>
<proteinExistence type="predicted"/>
<dbReference type="Gene3D" id="2.30.110.10">
    <property type="entry name" value="Electron Transport, Fmn-binding Protein, Chain A"/>
    <property type="match status" value="1"/>
</dbReference>
<dbReference type="RefSeq" id="WP_209335883.1">
    <property type="nucleotide sequence ID" value="NZ_JAGIYY010000004.1"/>
</dbReference>
<dbReference type="InterPro" id="IPR012349">
    <property type="entry name" value="Split_barrel_FMN-bd"/>
</dbReference>
<feature type="domain" description="Flavin reductase like" evidence="1">
    <location>
        <begin position="18"/>
        <end position="171"/>
    </location>
</feature>
<dbReference type="Proteomes" id="UP000666240">
    <property type="component" value="Unassembled WGS sequence"/>
</dbReference>
<reference evidence="2" key="1">
    <citation type="submission" date="2021-03" db="EMBL/GenBank/DDBJ databases">
        <title>Genome sequencing and assembly of Tianweitania sediminis.</title>
        <authorList>
            <person name="Chhetri G."/>
        </authorList>
    </citation>
    <scope>NUCLEOTIDE SEQUENCE</scope>
    <source>
        <strain evidence="2">Z8</strain>
    </source>
</reference>
<sequence>MFYETANGHGLPHDPFKAIVAPRPIGWISSRSHSGAVNLAPYSFFNALTTSPYLVWFSSEGAKDSVAFAEETGEFVANLVSRDLVEQMNKSSVDAPRGVNEFDYAGLTEAPSRLVNVPRVAEAHAALECKVTELFRPRDLQGRPSAAHVVIGQVVGIHIADDFLENGLFDITKAQTTARLGYMDYAAVTETFPLRRPRWTD</sequence>
<dbReference type="SUPFAM" id="SSF50475">
    <property type="entry name" value="FMN-binding split barrel"/>
    <property type="match status" value="1"/>
</dbReference>
<dbReference type="GO" id="GO:0016646">
    <property type="term" value="F:oxidoreductase activity, acting on the CH-NH group of donors, NAD or NADP as acceptor"/>
    <property type="evidence" value="ECO:0007669"/>
    <property type="project" value="UniProtKB-ARBA"/>
</dbReference>
<dbReference type="PANTHER" id="PTHR43812:SF2">
    <property type="entry name" value="FLAVIN REDUCTASE LIKE DOMAIN-CONTAINING PROTEIN"/>
    <property type="match status" value="1"/>
</dbReference>